<comment type="similarity">
    <text evidence="1">Belongs to the peptidase C48 family.</text>
</comment>
<accession>A0A2G2Y869</accession>
<evidence type="ECO:0000313" key="6">
    <source>
        <dbReference type="Proteomes" id="UP000222542"/>
    </source>
</evidence>
<comment type="caution">
    <text evidence="5">The sequence shown here is derived from an EMBL/GenBank/DDBJ whole genome shotgun (WGS) entry which is preliminary data.</text>
</comment>
<dbReference type="PANTHER" id="PTHR31470">
    <property type="entry name" value="CYSTEINE PROTEINASES SUPERFAMILY PROTEIN-RELATED-RELATED"/>
    <property type="match status" value="1"/>
</dbReference>
<reference evidence="5 6" key="1">
    <citation type="journal article" date="2014" name="Nat. Genet.">
        <title>Genome sequence of the hot pepper provides insights into the evolution of pungency in Capsicum species.</title>
        <authorList>
            <person name="Kim S."/>
            <person name="Park M."/>
            <person name="Yeom S.I."/>
            <person name="Kim Y.M."/>
            <person name="Lee J.M."/>
            <person name="Lee H.A."/>
            <person name="Seo E."/>
            <person name="Choi J."/>
            <person name="Cheong K."/>
            <person name="Kim K.T."/>
            <person name="Jung K."/>
            <person name="Lee G.W."/>
            <person name="Oh S.K."/>
            <person name="Bae C."/>
            <person name="Kim S.B."/>
            <person name="Lee H.Y."/>
            <person name="Kim S.Y."/>
            <person name="Kim M.S."/>
            <person name="Kang B.C."/>
            <person name="Jo Y.D."/>
            <person name="Yang H.B."/>
            <person name="Jeong H.J."/>
            <person name="Kang W.H."/>
            <person name="Kwon J.K."/>
            <person name="Shin C."/>
            <person name="Lim J.Y."/>
            <person name="Park J.H."/>
            <person name="Huh J.H."/>
            <person name="Kim J.S."/>
            <person name="Kim B.D."/>
            <person name="Cohen O."/>
            <person name="Paran I."/>
            <person name="Suh M.C."/>
            <person name="Lee S.B."/>
            <person name="Kim Y.K."/>
            <person name="Shin Y."/>
            <person name="Noh S.J."/>
            <person name="Park J."/>
            <person name="Seo Y.S."/>
            <person name="Kwon S.Y."/>
            <person name="Kim H.A."/>
            <person name="Park J.M."/>
            <person name="Kim H.J."/>
            <person name="Choi S.B."/>
            <person name="Bosland P.W."/>
            <person name="Reeves G."/>
            <person name="Jo S.H."/>
            <person name="Lee B.W."/>
            <person name="Cho H.T."/>
            <person name="Choi H.S."/>
            <person name="Lee M.S."/>
            <person name="Yu Y."/>
            <person name="Do Choi Y."/>
            <person name="Park B.S."/>
            <person name="van Deynze A."/>
            <person name="Ashrafi H."/>
            <person name="Hill T."/>
            <person name="Kim W.T."/>
            <person name="Pai H.S."/>
            <person name="Ahn H.K."/>
            <person name="Yeam I."/>
            <person name="Giovannoni J.J."/>
            <person name="Rose J.K."/>
            <person name="Sorensen I."/>
            <person name="Lee S.J."/>
            <person name="Kim R.W."/>
            <person name="Choi I.Y."/>
            <person name="Choi B.S."/>
            <person name="Lim J.S."/>
            <person name="Lee Y.H."/>
            <person name="Choi D."/>
        </authorList>
    </citation>
    <scope>NUCLEOTIDE SEQUENCE [LARGE SCALE GENOMIC DNA]</scope>
    <source>
        <strain evidence="6">cv. CM334</strain>
    </source>
</reference>
<gene>
    <name evidence="5" type="ORF">T459_30347</name>
</gene>
<dbReference type="Gramene" id="PHT65922">
    <property type="protein sequence ID" value="PHT65922"/>
    <property type="gene ID" value="T459_30347"/>
</dbReference>
<evidence type="ECO:0000256" key="2">
    <source>
        <dbReference type="ARBA" id="ARBA00022670"/>
    </source>
</evidence>
<evidence type="ECO:0000256" key="1">
    <source>
        <dbReference type="ARBA" id="ARBA00005234"/>
    </source>
</evidence>
<dbReference type="InterPro" id="IPR003653">
    <property type="entry name" value="Peptidase_C48_C"/>
</dbReference>
<dbReference type="Gene3D" id="3.40.395.10">
    <property type="entry name" value="Adenoviral Proteinase, Chain A"/>
    <property type="match status" value="1"/>
</dbReference>
<organism evidence="5 6">
    <name type="scientific">Capsicum annuum</name>
    <name type="common">Capsicum pepper</name>
    <dbReference type="NCBI Taxonomy" id="4072"/>
    <lineage>
        <taxon>Eukaryota</taxon>
        <taxon>Viridiplantae</taxon>
        <taxon>Streptophyta</taxon>
        <taxon>Embryophyta</taxon>
        <taxon>Tracheophyta</taxon>
        <taxon>Spermatophyta</taxon>
        <taxon>Magnoliopsida</taxon>
        <taxon>eudicotyledons</taxon>
        <taxon>Gunneridae</taxon>
        <taxon>Pentapetalae</taxon>
        <taxon>asterids</taxon>
        <taxon>lamiids</taxon>
        <taxon>Solanales</taxon>
        <taxon>Solanaceae</taxon>
        <taxon>Solanoideae</taxon>
        <taxon>Capsiceae</taxon>
        <taxon>Capsicum</taxon>
    </lineage>
</organism>
<dbReference type="AlphaFoldDB" id="A0A2G2Y869"/>
<name>A0A2G2Y869_CAPAN</name>
<keyword evidence="3" id="KW-0378">Hydrolase</keyword>
<protein>
    <recommendedName>
        <fullName evidence="4">Ubiquitin-like protease family profile domain-containing protein</fullName>
    </recommendedName>
</protein>
<keyword evidence="2" id="KW-0645">Protease</keyword>
<feature type="domain" description="Ubiquitin-like protease family profile" evidence="4">
    <location>
        <begin position="22"/>
        <end position="117"/>
    </location>
</feature>
<dbReference type="InterPro" id="IPR038765">
    <property type="entry name" value="Papain-like_cys_pep_sf"/>
</dbReference>
<dbReference type="SUPFAM" id="SSF54001">
    <property type="entry name" value="Cysteine proteinases"/>
    <property type="match status" value="1"/>
</dbReference>
<dbReference type="Pfam" id="PF02902">
    <property type="entry name" value="Peptidase_C48"/>
    <property type="match status" value="1"/>
</dbReference>
<evidence type="ECO:0000313" key="5">
    <source>
        <dbReference type="EMBL" id="PHT65922.1"/>
    </source>
</evidence>
<proteinExistence type="inferred from homology"/>
<dbReference type="PANTHER" id="PTHR31470:SF46">
    <property type="entry name" value="ULP1 PROTEASE FAMILY, C-TERMINAL CATALYTIC DOMAIN CONTAINING PROTEIN"/>
    <property type="match status" value="1"/>
</dbReference>
<keyword evidence="6" id="KW-1185">Reference proteome</keyword>
<sequence length="122" mass="14391">MRNLINIIRGFSILTGLPWHLVDEVYIPINYGDEFQWMLAIVILKERCIRVYDSMSQRRRSEPSSEIQKLDKILSTYLDMSGFLDQKVRTDWSMIEAYRDKMGNPFYVQYVEGICQQTIGSL</sequence>
<evidence type="ECO:0000259" key="4">
    <source>
        <dbReference type="Pfam" id="PF02902"/>
    </source>
</evidence>
<dbReference type="GO" id="GO:0008234">
    <property type="term" value="F:cysteine-type peptidase activity"/>
    <property type="evidence" value="ECO:0007669"/>
    <property type="project" value="InterPro"/>
</dbReference>
<dbReference type="EMBL" id="AYRZ02000012">
    <property type="protein sequence ID" value="PHT65922.1"/>
    <property type="molecule type" value="Genomic_DNA"/>
</dbReference>
<dbReference type="Proteomes" id="UP000222542">
    <property type="component" value="Unassembled WGS sequence"/>
</dbReference>
<dbReference type="GO" id="GO:0006508">
    <property type="term" value="P:proteolysis"/>
    <property type="evidence" value="ECO:0007669"/>
    <property type="project" value="UniProtKB-KW"/>
</dbReference>
<reference evidence="5 6" key="2">
    <citation type="journal article" date="2017" name="Genome Biol.">
        <title>New reference genome sequences of hot pepper reveal the massive evolution of plant disease-resistance genes by retroduplication.</title>
        <authorList>
            <person name="Kim S."/>
            <person name="Park J."/>
            <person name="Yeom S.I."/>
            <person name="Kim Y.M."/>
            <person name="Seo E."/>
            <person name="Kim K.T."/>
            <person name="Kim M.S."/>
            <person name="Lee J.M."/>
            <person name="Cheong K."/>
            <person name="Shin H.S."/>
            <person name="Kim S.B."/>
            <person name="Han K."/>
            <person name="Lee J."/>
            <person name="Park M."/>
            <person name="Lee H.A."/>
            <person name="Lee H.Y."/>
            <person name="Lee Y."/>
            <person name="Oh S."/>
            <person name="Lee J.H."/>
            <person name="Choi E."/>
            <person name="Choi E."/>
            <person name="Lee S.E."/>
            <person name="Jeon J."/>
            <person name="Kim H."/>
            <person name="Choi G."/>
            <person name="Song H."/>
            <person name="Lee J."/>
            <person name="Lee S.C."/>
            <person name="Kwon J.K."/>
            <person name="Lee H.Y."/>
            <person name="Koo N."/>
            <person name="Hong Y."/>
            <person name="Kim R.W."/>
            <person name="Kang W.H."/>
            <person name="Huh J.H."/>
            <person name="Kang B.C."/>
            <person name="Yang T.J."/>
            <person name="Lee Y.H."/>
            <person name="Bennetzen J.L."/>
            <person name="Choi D."/>
        </authorList>
    </citation>
    <scope>NUCLEOTIDE SEQUENCE [LARGE SCALE GENOMIC DNA]</scope>
    <source>
        <strain evidence="6">cv. CM334</strain>
    </source>
</reference>
<evidence type="ECO:0000256" key="3">
    <source>
        <dbReference type="ARBA" id="ARBA00022801"/>
    </source>
</evidence>